<dbReference type="GO" id="GO:0016020">
    <property type="term" value="C:membrane"/>
    <property type="evidence" value="ECO:0007669"/>
    <property type="project" value="InterPro"/>
</dbReference>
<dbReference type="Pfam" id="PF04205">
    <property type="entry name" value="FMN_bind"/>
    <property type="match status" value="1"/>
</dbReference>
<accession>A0A645EFK7</accession>
<evidence type="ECO:0000313" key="2">
    <source>
        <dbReference type="EMBL" id="MPN00671.1"/>
    </source>
</evidence>
<sequence length="146" mass="15648">MLKKSFLVLGLLALFATGCSSNNYNNGTYAGEWEGESYGTVFTAKVSIEIKNDKIVSISLDENSNITSPAEKWTNDSVWFDNYEDLLASFEGLKVEDVLQATADISAPSVTGGVDKITGATLSSARLLLAIQNGLNKAKVNTNTKS</sequence>
<evidence type="ECO:0000259" key="1">
    <source>
        <dbReference type="SMART" id="SM00900"/>
    </source>
</evidence>
<dbReference type="PROSITE" id="PS51257">
    <property type="entry name" value="PROKAR_LIPOPROTEIN"/>
    <property type="match status" value="1"/>
</dbReference>
<protein>
    <recommendedName>
        <fullName evidence="1">FMN-binding domain-containing protein</fullName>
    </recommendedName>
</protein>
<dbReference type="SMART" id="SM00900">
    <property type="entry name" value="FMN_bind"/>
    <property type="match status" value="1"/>
</dbReference>
<comment type="caution">
    <text evidence="2">The sequence shown here is derived from an EMBL/GenBank/DDBJ whole genome shotgun (WGS) entry which is preliminary data.</text>
</comment>
<proteinExistence type="predicted"/>
<feature type="domain" description="FMN-binding" evidence="1">
    <location>
        <begin position="37"/>
        <end position="138"/>
    </location>
</feature>
<reference evidence="2" key="1">
    <citation type="submission" date="2019-08" db="EMBL/GenBank/DDBJ databases">
        <authorList>
            <person name="Kucharzyk K."/>
            <person name="Murdoch R.W."/>
            <person name="Higgins S."/>
            <person name="Loffler F."/>
        </authorList>
    </citation>
    <scope>NUCLEOTIDE SEQUENCE</scope>
</reference>
<dbReference type="InterPro" id="IPR007329">
    <property type="entry name" value="FMN-bd"/>
</dbReference>
<dbReference type="GO" id="GO:0010181">
    <property type="term" value="F:FMN binding"/>
    <property type="evidence" value="ECO:0007669"/>
    <property type="project" value="InterPro"/>
</dbReference>
<dbReference type="EMBL" id="VSSQ01046713">
    <property type="protein sequence ID" value="MPN00671.1"/>
    <property type="molecule type" value="Genomic_DNA"/>
</dbReference>
<name>A0A645EFK7_9ZZZZ</name>
<dbReference type="Gene3D" id="3.90.1010.20">
    <property type="match status" value="1"/>
</dbReference>
<gene>
    <name evidence="2" type="ORF">SDC9_147867</name>
</gene>
<organism evidence="2">
    <name type="scientific">bioreactor metagenome</name>
    <dbReference type="NCBI Taxonomy" id="1076179"/>
    <lineage>
        <taxon>unclassified sequences</taxon>
        <taxon>metagenomes</taxon>
        <taxon>ecological metagenomes</taxon>
    </lineage>
</organism>
<dbReference type="AlphaFoldDB" id="A0A645EFK7"/>